<dbReference type="PANTHER" id="PTHR43126:SF1">
    <property type="entry name" value="D-ALANYL-D-ALANINE DIPEPTIDASE"/>
    <property type="match status" value="1"/>
</dbReference>
<evidence type="ECO:0000256" key="10">
    <source>
        <dbReference type="PIRNR" id="PIRNR026671"/>
    </source>
</evidence>
<dbReference type="CDD" id="cd14840">
    <property type="entry name" value="D-Ala-D-Ala_dipeptidase_Aad"/>
    <property type="match status" value="1"/>
</dbReference>
<proteinExistence type="inferred from homology"/>
<keyword evidence="3 9" id="KW-0479">Metal-binding</keyword>
<sequence length="189" mass="20937">MAPTASLVSITEDDHDVHLYLAYATADNFMGRPVYRNAYCYLHPDAEKALTRASLSARQAGVRLLVFDAYRPAQAQQILFDYAQDPTFVADPKRGSHHTRGCAVDVSLLDENGQQMDMGTGFDAMQAESFHFCAGLPAQVQKNRLMLLGIMLSAGFQHIPSEWWHYQLPGAMQYPLIEDGAGGVPKLMD</sequence>
<feature type="binding site" evidence="9">
    <location>
        <position position="165"/>
    </location>
    <ligand>
        <name>Zn(2+)</name>
        <dbReference type="ChEBI" id="CHEBI:29105"/>
        <note>catalytic</note>
    </ligand>
</feature>
<evidence type="ECO:0000313" key="11">
    <source>
        <dbReference type="EMBL" id="MBB6577242.1"/>
    </source>
</evidence>
<keyword evidence="2 9" id="KW-0645">Protease</keyword>
<comment type="caution">
    <text evidence="11">The sequence shown here is derived from an EMBL/GenBank/DDBJ whole genome shotgun (WGS) entry which is preliminary data.</text>
</comment>
<keyword evidence="4 9" id="KW-0378">Hydrolase</keyword>
<comment type="similarity">
    <text evidence="9 10">Belongs to the peptidase M15D family.</text>
</comment>
<evidence type="ECO:0000256" key="6">
    <source>
        <dbReference type="ARBA" id="ARBA00022997"/>
    </source>
</evidence>
<dbReference type="RefSeq" id="WP_184706792.1">
    <property type="nucleotide sequence ID" value="NZ_JACHKZ010000006.1"/>
</dbReference>
<dbReference type="Gene3D" id="3.30.1380.10">
    <property type="match status" value="1"/>
</dbReference>
<comment type="function">
    <text evidence="9 10">Catalyzes hydrolysis of the D-alanyl-D-alanine dipeptide.</text>
</comment>
<evidence type="ECO:0000256" key="3">
    <source>
        <dbReference type="ARBA" id="ARBA00022723"/>
    </source>
</evidence>
<feature type="binding site" evidence="9">
    <location>
        <position position="98"/>
    </location>
    <ligand>
        <name>Zn(2+)</name>
        <dbReference type="ChEBI" id="CHEBI:29105"/>
        <note>catalytic</note>
    </ligand>
</feature>
<dbReference type="PANTHER" id="PTHR43126">
    <property type="entry name" value="D-ALANYL-D-ALANINE DIPEPTIDASE"/>
    <property type="match status" value="1"/>
</dbReference>
<feature type="binding site" evidence="9">
    <location>
        <position position="105"/>
    </location>
    <ligand>
        <name>Zn(2+)</name>
        <dbReference type="ChEBI" id="CHEBI:29105"/>
        <note>catalytic</note>
    </ligand>
</feature>
<dbReference type="PIRSF" id="PIRSF026671">
    <property type="entry name" value="AA_dipeptidase"/>
    <property type="match status" value="1"/>
</dbReference>
<evidence type="ECO:0000256" key="5">
    <source>
        <dbReference type="ARBA" id="ARBA00022833"/>
    </source>
</evidence>
<comment type="cofactor">
    <cofactor evidence="9">
        <name>Zn(2+)</name>
        <dbReference type="ChEBI" id="CHEBI:29105"/>
    </cofactor>
    <text evidence="9">Binds 1 zinc ion per subunit.</text>
</comment>
<keyword evidence="5 9" id="KW-0862">Zinc</keyword>
<evidence type="ECO:0000256" key="9">
    <source>
        <dbReference type="HAMAP-Rule" id="MF_01924"/>
    </source>
</evidence>
<organism evidence="11 12">
    <name type="scientific">Comamonas odontotermitis</name>
    <dbReference type="NCBI Taxonomy" id="379895"/>
    <lineage>
        <taxon>Bacteria</taxon>
        <taxon>Pseudomonadati</taxon>
        <taxon>Pseudomonadota</taxon>
        <taxon>Betaproteobacteria</taxon>
        <taxon>Burkholderiales</taxon>
        <taxon>Comamonadaceae</taxon>
        <taxon>Comamonas</taxon>
    </lineage>
</organism>
<dbReference type="EC" id="3.4.13.22" evidence="9 10"/>
<evidence type="ECO:0000313" key="12">
    <source>
        <dbReference type="Proteomes" id="UP000562492"/>
    </source>
</evidence>
<feature type="active site" description="Proton donor/acceptor" evidence="9">
    <location>
        <position position="162"/>
    </location>
</feature>
<keyword evidence="7 9" id="KW-0482">Metalloprotease</keyword>
<dbReference type="Proteomes" id="UP000562492">
    <property type="component" value="Unassembled WGS sequence"/>
</dbReference>
<accession>A0ABR6RDM2</accession>
<evidence type="ECO:0000256" key="1">
    <source>
        <dbReference type="ARBA" id="ARBA00001362"/>
    </source>
</evidence>
<dbReference type="SUPFAM" id="SSF55166">
    <property type="entry name" value="Hedgehog/DD-peptidase"/>
    <property type="match status" value="1"/>
</dbReference>
<keyword evidence="12" id="KW-1185">Reference proteome</keyword>
<comment type="catalytic activity">
    <reaction evidence="1 9 10">
        <text>D-alanyl-D-alanine + H2O = 2 D-alanine</text>
        <dbReference type="Rhea" id="RHEA:20661"/>
        <dbReference type="ChEBI" id="CHEBI:15377"/>
        <dbReference type="ChEBI" id="CHEBI:57416"/>
        <dbReference type="ChEBI" id="CHEBI:57822"/>
        <dbReference type="EC" id="3.4.13.22"/>
    </reaction>
</comment>
<protein>
    <recommendedName>
        <fullName evidence="9 10">D-alanyl-D-alanine dipeptidase</fullName>
        <shortName evidence="9 10">D-Ala-D-Ala dipeptidase</shortName>
        <ecNumber evidence="9 10">3.4.13.22</ecNumber>
    </recommendedName>
</protein>
<dbReference type="HAMAP" id="MF_01924">
    <property type="entry name" value="A_A_dipeptidase"/>
    <property type="match status" value="1"/>
</dbReference>
<reference evidence="11 12" key="1">
    <citation type="submission" date="2020-08" db="EMBL/GenBank/DDBJ databases">
        <title>Functional genomics of gut bacteria from endangered species of beetles.</title>
        <authorList>
            <person name="Carlos-Shanley C."/>
        </authorList>
    </citation>
    <scope>NUCLEOTIDE SEQUENCE [LARGE SCALE GENOMIC DNA]</scope>
    <source>
        <strain evidence="11 12">S00124</strain>
    </source>
</reference>
<dbReference type="Pfam" id="PF01427">
    <property type="entry name" value="Peptidase_M15"/>
    <property type="match status" value="1"/>
</dbReference>
<name>A0ABR6RDM2_9BURK</name>
<feature type="site" description="Transition state stabilizer" evidence="9">
    <location>
        <position position="71"/>
    </location>
</feature>
<evidence type="ECO:0000256" key="4">
    <source>
        <dbReference type="ARBA" id="ARBA00022801"/>
    </source>
</evidence>
<gene>
    <name evidence="9" type="primary">ddpX</name>
    <name evidence="11" type="ORF">HNP33_001297</name>
</gene>
<keyword evidence="6 9" id="KW-0224">Dipeptidase</keyword>
<evidence type="ECO:0000256" key="8">
    <source>
        <dbReference type="ARBA" id="ARBA00023316"/>
    </source>
</evidence>
<dbReference type="EMBL" id="JACHKZ010000006">
    <property type="protein sequence ID" value="MBB6577242.1"/>
    <property type="molecule type" value="Genomic_DNA"/>
</dbReference>
<dbReference type="InterPro" id="IPR009045">
    <property type="entry name" value="Zn_M74/Hedgehog-like"/>
</dbReference>
<dbReference type="GO" id="GO:0160237">
    <property type="term" value="F:D-Ala-D-Ala dipeptidase activity"/>
    <property type="evidence" value="ECO:0007669"/>
    <property type="project" value="UniProtKB-EC"/>
</dbReference>
<keyword evidence="8 10" id="KW-0961">Cell wall biogenesis/degradation</keyword>
<dbReference type="InterPro" id="IPR000755">
    <property type="entry name" value="A_A_dipeptidase"/>
</dbReference>
<evidence type="ECO:0000256" key="2">
    <source>
        <dbReference type="ARBA" id="ARBA00022670"/>
    </source>
</evidence>
<evidence type="ECO:0000256" key="7">
    <source>
        <dbReference type="ARBA" id="ARBA00023049"/>
    </source>
</evidence>
<dbReference type="NCBIfam" id="NF007557">
    <property type="entry name" value="PRK10178.1"/>
    <property type="match status" value="1"/>
</dbReference>